<name>A0A8B0SS55_KLEPN</name>
<dbReference type="EMBL" id="MN956836">
    <property type="protein sequence ID" value="QTX13831.1"/>
    <property type="molecule type" value="Genomic_DNA"/>
</dbReference>
<dbReference type="AlphaFoldDB" id="A0A8B0SS55"/>
<geneLocation type="plasmid" evidence="1">
    <name>p17-15-vir-like</name>
</geneLocation>
<accession>A0A8B0SS55</accession>
<reference evidence="1" key="1">
    <citation type="submission" date="2020-01" db="EMBL/GenBank/DDBJ databases">
        <authorList>
            <person name="Qin S."/>
        </authorList>
    </citation>
    <scope>NUCLEOTIDE SEQUENCE</scope>
    <source>
        <strain evidence="1">CVir17-16-YZ6g</strain>
        <plasmid evidence="1">p17-15-vir-like</plasmid>
    </source>
</reference>
<proteinExistence type="predicted"/>
<protein>
    <submittedName>
        <fullName evidence="1">Uncharacterized protein</fullName>
    </submittedName>
</protein>
<keyword evidence="1" id="KW-0614">Plasmid</keyword>
<evidence type="ECO:0000313" key="1">
    <source>
        <dbReference type="EMBL" id="QTX13831.1"/>
    </source>
</evidence>
<organism evidence="1">
    <name type="scientific">Klebsiella pneumoniae</name>
    <dbReference type="NCBI Taxonomy" id="573"/>
    <lineage>
        <taxon>Bacteria</taxon>
        <taxon>Pseudomonadati</taxon>
        <taxon>Pseudomonadota</taxon>
        <taxon>Gammaproteobacteria</taxon>
        <taxon>Enterobacterales</taxon>
        <taxon>Enterobacteriaceae</taxon>
        <taxon>Klebsiella/Raoultella group</taxon>
        <taxon>Klebsiella</taxon>
        <taxon>Klebsiella pneumoniae complex</taxon>
    </lineage>
</organism>
<sequence length="66" mass="7540">MIVAEKKKMAKEELYDAAVKAAIKIRLRVNHKEPLFSILPLYNLVFRSIHQHRPTVPVNPEPGPVP</sequence>